<keyword evidence="1 4" id="KW-0732">Signal</keyword>
<accession>A0A833S9F8</accession>
<evidence type="ECO:0008006" key="7">
    <source>
        <dbReference type="Google" id="ProtNLM"/>
    </source>
</evidence>
<comment type="caution">
    <text evidence="5">The sequence shown here is derived from an EMBL/GenBank/DDBJ whole genome shotgun (WGS) entry which is preliminary data.</text>
</comment>
<keyword evidence="3" id="KW-0812">Transmembrane</keyword>
<sequence>MRRAARPIVVAYLAAVACGGADAATTCLTTAATVSNYTASTTFAAARIEYADCSAKVVRVVTASDGTTQLDLSNKQAVNVKSLPSIMQLNLKNNNISRLEKVSIPSTIQTLDLSTNMFTSFQNFIFPNSLKKLTSSNGKLATLYNMSFPDSVTTLSLSNNPIALISGVVFPSSLKVLSIISTVNLAEFEIRHTDAIRLANLQTFNVSMTTSLTCSDNNALNRYVQDTLLCVLADDFFNSKYGIKSDSSASGSVDVVAPTLAPELQEANNPRRSKFLLFATVSLSLACVGLMSTLAPRTLYERYQKKKYMKLRSKKQQQQQQQQQAPLEVTPPQQTNEQLRDPNTTYWDL</sequence>
<feature type="transmembrane region" description="Helical" evidence="3">
    <location>
        <begin position="275"/>
        <end position="300"/>
    </location>
</feature>
<feature type="signal peptide" evidence="4">
    <location>
        <begin position="1"/>
        <end position="23"/>
    </location>
</feature>
<feature type="compositionally biased region" description="Polar residues" evidence="2">
    <location>
        <begin position="331"/>
        <end position="349"/>
    </location>
</feature>
<dbReference type="InterPro" id="IPR032675">
    <property type="entry name" value="LRR_dom_sf"/>
</dbReference>
<gene>
    <name evidence="5" type="ORF">GN244_ATG18043</name>
</gene>
<dbReference type="Proteomes" id="UP000602510">
    <property type="component" value="Unassembled WGS sequence"/>
</dbReference>
<keyword evidence="3" id="KW-0472">Membrane</keyword>
<evidence type="ECO:0000256" key="1">
    <source>
        <dbReference type="ARBA" id="ARBA00022729"/>
    </source>
</evidence>
<organism evidence="5 6">
    <name type="scientific">Phytophthora infestans</name>
    <name type="common">Potato late blight agent</name>
    <name type="synonym">Botrytis infestans</name>
    <dbReference type="NCBI Taxonomy" id="4787"/>
    <lineage>
        <taxon>Eukaryota</taxon>
        <taxon>Sar</taxon>
        <taxon>Stramenopiles</taxon>
        <taxon>Oomycota</taxon>
        <taxon>Peronosporomycetes</taxon>
        <taxon>Peronosporales</taxon>
        <taxon>Peronosporaceae</taxon>
        <taxon>Phytophthora</taxon>
    </lineage>
</organism>
<dbReference type="InterPro" id="IPR050328">
    <property type="entry name" value="Dev_Immune_Receptor"/>
</dbReference>
<dbReference type="Gene3D" id="3.80.10.10">
    <property type="entry name" value="Ribonuclease Inhibitor"/>
    <property type="match status" value="1"/>
</dbReference>
<dbReference type="PANTHER" id="PTHR24373:SF275">
    <property type="entry name" value="TIR DOMAIN-CONTAINING PROTEIN"/>
    <property type="match status" value="1"/>
</dbReference>
<feature type="chain" id="PRO_5032661438" description="TKL protein kinase" evidence="4">
    <location>
        <begin position="24"/>
        <end position="349"/>
    </location>
</feature>
<evidence type="ECO:0000313" key="5">
    <source>
        <dbReference type="EMBL" id="KAF4030173.1"/>
    </source>
</evidence>
<keyword evidence="6" id="KW-1185">Reference proteome</keyword>
<dbReference type="PANTHER" id="PTHR24373">
    <property type="entry name" value="SLIT RELATED LEUCINE-RICH REPEAT NEURONAL PROTEIN"/>
    <property type="match status" value="1"/>
</dbReference>
<dbReference type="AlphaFoldDB" id="A0A833S9F8"/>
<keyword evidence="3" id="KW-1133">Transmembrane helix</keyword>
<evidence type="ECO:0000313" key="6">
    <source>
        <dbReference type="Proteomes" id="UP000602510"/>
    </source>
</evidence>
<evidence type="ECO:0000256" key="2">
    <source>
        <dbReference type="SAM" id="MobiDB-lite"/>
    </source>
</evidence>
<proteinExistence type="predicted"/>
<evidence type="ECO:0000256" key="3">
    <source>
        <dbReference type="SAM" id="Phobius"/>
    </source>
</evidence>
<protein>
    <recommendedName>
        <fullName evidence="7">TKL protein kinase</fullName>
    </recommendedName>
</protein>
<name>A0A833S9F8_PHYIN</name>
<evidence type="ECO:0000256" key="4">
    <source>
        <dbReference type="SAM" id="SignalP"/>
    </source>
</evidence>
<dbReference type="PROSITE" id="PS51257">
    <property type="entry name" value="PROKAR_LIPOPROTEIN"/>
    <property type="match status" value="1"/>
</dbReference>
<dbReference type="SUPFAM" id="SSF52058">
    <property type="entry name" value="L domain-like"/>
    <property type="match status" value="1"/>
</dbReference>
<dbReference type="EMBL" id="WSZM01000706">
    <property type="protein sequence ID" value="KAF4030173.1"/>
    <property type="molecule type" value="Genomic_DNA"/>
</dbReference>
<feature type="region of interest" description="Disordered" evidence="2">
    <location>
        <begin position="311"/>
        <end position="349"/>
    </location>
</feature>
<reference evidence="5" key="1">
    <citation type="submission" date="2020-04" db="EMBL/GenBank/DDBJ databases">
        <title>Hybrid Assembly of Korean Phytophthora infestans isolates.</title>
        <authorList>
            <person name="Prokchorchik M."/>
            <person name="Lee Y."/>
            <person name="Seo J."/>
            <person name="Cho J.-H."/>
            <person name="Park Y.-E."/>
            <person name="Jang D.-C."/>
            <person name="Im J.-S."/>
            <person name="Choi J.-G."/>
            <person name="Park H.-J."/>
            <person name="Lee G.-B."/>
            <person name="Lee Y.-G."/>
            <person name="Hong S.-Y."/>
            <person name="Cho K."/>
            <person name="Sohn K.H."/>
        </authorList>
    </citation>
    <scope>NUCLEOTIDE SEQUENCE</scope>
    <source>
        <strain evidence="5">KR_1_A1</strain>
    </source>
</reference>